<dbReference type="AlphaFoldDB" id="A0A9Y2EU88"/>
<protein>
    <submittedName>
        <fullName evidence="1">YbjN domain-containing protein</fullName>
    </submittedName>
</protein>
<dbReference type="EMBL" id="CP120678">
    <property type="protein sequence ID" value="WIW71375.1"/>
    <property type="molecule type" value="Genomic_DNA"/>
</dbReference>
<gene>
    <name evidence="1" type="ORF">P3F81_03425</name>
</gene>
<reference evidence="1" key="1">
    <citation type="submission" date="2023-03" db="EMBL/GenBank/DDBJ databases">
        <title>Selenobaculum gbiensis gen. nov. sp. nov., a new bacterium isolated from the gut microbiota of IBD patient.</title>
        <authorList>
            <person name="Yeo S."/>
            <person name="Park H."/>
            <person name="Huh C.S."/>
        </authorList>
    </citation>
    <scope>NUCLEOTIDE SEQUENCE</scope>
    <source>
        <strain evidence="1">ICN-92133</strain>
    </source>
</reference>
<sequence>MVEAVQEEIKKTSDQMNEKAENFQKFLEKNEIHVFNVEVMNDELKSVVFRSRIEVNSQMLPMGIIIDESIFTLIRTQIFTGIDEKKQGEIVEFINEINRDFKIFKYYIGTDYNLYLDVCLPFVEETFDSNMVHLMLDMIVKHLKDAYPKIMQKIWAE</sequence>
<name>A0A9Y2EU88_9FIRM</name>
<organism evidence="1 2">
    <name type="scientific">Selenobaculum gibii</name>
    <dbReference type="NCBI Taxonomy" id="3054208"/>
    <lineage>
        <taxon>Bacteria</taxon>
        <taxon>Bacillati</taxon>
        <taxon>Bacillota</taxon>
        <taxon>Negativicutes</taxon>
        <taxon>Selenomonadales</taxon>
        <taxon>Selenomonadaceae</taxon>
        <taxon>Selenobaculum</taxon>
    </lineage>
</organism>
<dbReference type="RefSeq" id="WP_147667692.1">
    <property type="nucleotide sequence ID" value="NZ_CP120678.1"/>
</dbReference>
<dbReference type="Proteomes" id="UP001243623">
    <property type="component" value="Chromosome"/>
</dbReference>
<evidence type="ECO:0000313" key="2">
    <source>
        <dbReference type="Proteomes" id="UP001243623"/>
    </source>
</evidence>
<evidence type="ECO:0000313" key="1">
    <source>
        <dbReference type="EMBL" id="WIW71375.1"/>
    </source>
</evidence>
<accession>A0A9Y2EU88</accession>
<keyword evidence="2" id="KW-1185">Reference proteome</keyword>
<proteinExistence type="predicted"/>
<dbReference type="KEGG" id="sgbi:P3F81_03425"/>